<dbReference type="AlphaFoldDB" id="A0A239KMB2"/>
<dbReference type="Proteomes" id="UP000198304">
    <property type="component" value="Unassembled WGS sequence"/>
</dbReference>
<sequence>MFLWLGFTQPAVPLALLGSIEERQCREIKNKTLHKIIDILKMAN</sequence>
<organism evidence="1 2">
    <name type="scientific">Anaerovirgula multivorans</name>
    <dbReference type="NCBI Taxonomy" id="312168"/>
    <lineage>
        <taxon>Bacteria</taxon>
        <taxon>Bacillati</taxon>
        <taxon>Bacillota</taxon>
        <taxon>Clostridia</taxon>
        <taxon>Peptostreptococcales</taxon>
        <taxon>Natronincolaceae</taxon>
        <taxon>Anaerovirgula</taxon>
    </lineage>
</organism>
<accession>A0A239KMB2</accession>
<gene>
    <name evidence="1" type="ORF">SAMN05446037_104930</name>
</gene>
<dbReference type="RefSeq" id="WP_278277902.1">
    <property type="nucleotide sequence ID" value="NZ_FZOJ01000049.1"/>
</dbReference>
<keyword evidence="2" id="KW-1185">Reference proteome</keyword>
<proteinExistence type="predicted"/>
<evidence type="ECO:0000313" key="1">
    <source>
        <dbReference type="EMBL" id="SNT18862.1"/>
    </source>
</evidence>
<name>A0A239KMB2_9FIRM</name>
<evidence type="ECO:0000313" key="2">
    <source>
        <dbReference type="Proteomes" id="UP000198304"/>
    </source>
</evidence>
<dbReference type="EMBL" id="FZOJ01000049">
    <property type="protein sequence ID" value="SNT18862.1"/>
    <property type="molecule type" value="Genomic_DNA"/>
</dbReference>
<reference evidence="1 2" key="1">
    <citation type="submission" date="2017-06" db="EMBL/GenBank/DDBJ databases">
        <authorList>
            <person name="Kim H.J."/>
            <person name="Triplett B.A."/>
        </authorList>
    </citation>
    <scope>NUCLEOTIDE SEQUENCE [LARGE SCALE GENOMIC DNA]</scope>
    <source>
        <strain evidence="1 2">SCA</strain>
    </source>
</reference>
<protein>
    <submittedName>
        <fullName evidence="1">Uncharacterized protein</fullName>
    </submittedName>
</protein>